<evidence type="ECO:0000256" key="1">
    <source>
        <dbReference type="SAM" id="Phobius"/>
    </source>
</evidence>
<evidence type="ECO:0000313" key="2">
    <source>
        <dbReference type="EMBL" id="MDF0705891.1"/>
    </source>
</evidence>
<feature type="transmembrane region" description="Helical" evidence="1">
    <location>
        <begin position="44"/>
        <end position="63"/>
    </location>
</feature>
<dbReference type="Proteomes" id="UP001217083">
    <property type="component" value="Unassembled WGS sequence"/>
</dbReference>
<dbReference type="Pfam" id="PF08592">
    <property type="entry name" value="Anthrone_oxy"/>
    <property type="match status" value="1"/>
</dbReference>
<sequence length="156" mass="17598">MVSVFLTGLSAGLFYGWSVSVIPGTQRLSDGVYLETMQSINRAIINPAFFIVFFGSVIAFGVAGFNQWNYNKVTFWLILSAFIIYLIGTIGVTGLGNVPLNNKLDALHLYELNADKMKEFRDYYEVNWNRLHQIRTICTVLSFVLGLVAVFIQIKK</sequence>
<feature type="transmembrane region" description="Helical" evidence="1">
    <location>
        <begin position="75"/>
        <end position="95"/>
    </location>
</feature>
<keyword evidence="1" id="KW-0472">Membrane</keyword>
<organism evidence="2 3">
    <name type="scientific">Flagellimonas okinawensis</name>
    <dbReference type="NCBI Taxonomy" id="3031324"/>
    <lineage>
        <taxon>Bacteria</taxon>
        <taxon>Pseudomonadati</taxon>
        <taxon>Bacteroidota</taxon>
        <taxon>Flavobacteriia</taxon>
        <taxon>Flavobacteriales</taxon>
        <taxon>Flavobacteriaceae</taxon>
        <taxon>Flagellimonas</taxon>
    </lineage>
</organism>
<name>A0ABT5XJ23_9FLAO</name>
<comment type="caution">
    <text evidence="2">The sequence shown here is derived from an EMBL/GenBank/DDBJ whole genome shotgun (WGS) entry which is preliminary data.</text>
</comment>
<gene>
    <name evidence="2" type="ORF">PY091_01605</name>
</gene>
<proteinExistence type="predicted"/>
<feature type="transmembrane region" description="Helical" evidence="1">
    <location>
        <begin position="134"/>
        <end position="154"/>
    </location>
</feature>
<keyword evidence="1" id="KW-1133">Transmembrane helix</keyword>
<protein>
    <submittedName>
        <fullName evidence="2">DUF1772 domain-containing protein</fullName>
    </submittedName>
</protein>
<accession>A0ABT5XJ23</accession>
<evidence type="ECO:0000313" key="3">
    <source>
        <dbReference type="Proteomes" id="UP001217083"/>
    </source>
</evidence>
<dbReference type="EMBL" id="JARFVA010000001">
    <property type="protein sequence ID" value="MDF0705891.1"/>
    <property type="molecule type" value="Genomic_DNA"/>
</dbReference>
<dbReference type="InterPro" id="IPR013901">
    <property type="entry name" value="Anthrone_oxy"/>
</dbReference>
<reference evidence="2 3" key="1">
    <citation type="submission" date="2023-03" db="EMBL/GenBank/DDBJ databases">
        <title>Muricauda XX sp. nov. and Muricauda XXX sp. nov., two novel species isolated from Okinawa Trough.</title>
        <authorList>
            <person name="Cao W."/>
            <person name="Deng X."/>
        </authorList>
    </citation>
    <scope>NUCLEOTIDE SEQUENCE [LARGE SCALE GENOMIC DNA]</scope>
    <source>
        <strain evidence="2 3">81s02</strain>
    </source>
</reference>
<keyword evidence="1" id="KW-0812">Transmembrane</keyword>
<keyword evidence="3" id="KW-1185">Reference proteome</keyword>